<dbReference type="InterPro" id="IPR036412">
    <property type="entry name" value="HAD-like_sf"/>
</dbReference>
<evidence type="ECO:0008006" key="3">
    <source>
        <dbReference type="Google" id="ProtNLM"/>
    </source>
</evidence>
<comment type="caution">
    <text evidence="1">The sequence shown here is derived from an EMBL/GenBank/DDBJ whole genome shotgun (WGS) entry which is preliminary data.</text>
</comment>
<evidence type="ECO:0000313" key="1">
    <source>
        <dbReference type="EMBL" id="GHF64864.1"/>
    </source>
</evidence>
<keyword evidence="2" id="KW-1185">Reference proteome</keyword>
<accession>A0A8J3M993</accession>
<protein>
    <recommendedName>
        <fullName evidence="3">Haloacid dehalogenase</fullName>
    </recommendedName>
</protein>
<evidence type="ECO:0000313" key="2">
    <source>
        <dbReference type="Proteomes" id="UP000626220"/>
    </source>
</evidence>
<dbReference type="SUPFAM" id="SSF56784">
    <property type="entry name" value="HAD-like"/>
    <property type="match status" value="1"/>
</dbReference>
<dbReference type="PANTHER" id="PTHR19288">
    <property type="entry name" value="4-NITROPHENYLPHOSPHATASE-RELATED"/>
    <property type="match status" value="1"/>
</dbReference>
<dbReference type="GO" id="GO:0005737">
    <property type="term" value="C:cytoplasm"/>
    <property type="evidence" value="ECO:0007669"/>
    <property type="project" value="TreeGrafter"/>
</dbReference>
<dbReference type="PANTHER" id="PTHR19288:SF46">
    <property type="entry name" value="HALOACID DEHALOGENASE-LIKE HYDROLASE DOMAIN-CONTAINING PROTEIN 2"/>
    <property type="match status" value="1"/>
</dbReference>
<dbReference type="InterPro" id="IPR023214">
    <property type="entry name" value="HAD_sf"/>
</dbReference>
<dbReference type="Gene3D" id="3.40.50.1000">
    <property type="entry name" value="HAD superfamily/HAD-like"/>
    <property type="match status" value="2"/>
</dbReference>
<proteinExistence type="predicted"/>
<dbReference type="EMBL" id="BNCJ01000016">
    <property type="protein sequence ID" value="GHF64864.1"/>
    <property type="molecule type" value="Genomic_DNA"/>
</dbReference>
<sequence length="251" mass="26423">MDDVKHFIPHSIRRSALDPAAVGEAGIVLCDLDGCLVSDGRAFDEAPAFVAACGARLWVISNCSDATADTLSMRLARLGMVVPAERILLAGVVTLEYLARVEGVRRLRLWADPSLKARARVLGMDPEAETPEAVLLCRDPAVTVETMGPILADLAAGAVLWVANEDLSHPAQDGQPVAETGALLAALRAIRPGLRWSSLGKPDPSMLLTALERSGHEPGAAIFVGDNPDTDGLAAAAAGISFLHIQRSARQ</sequence>
<reference evidence="1" key="1">
    <citation type="journal article" date="2014" name="Int. J. Syst. Evol. Microbiol.">
        <title>Complete genome sequence of Corynebacterium casei LMG S-19264T (=DSM 44701T), isolated from a smear-ripened cheese.</title>
        <authorList>
            <consortium name="US DOE Joint Genome Institute (JGI-PGF)"/>
            <person name="Walter F."/>
            <person name="Albersmeier A."/>
            <person name="Kalinowski J."/>
            <person name="Ruckert C."/>
        </authorList>
    </citation>
    <scope>NUCLEOTIDE SEQUENCE</scope>
    <source>
        <strain evidence="1">KCTC 42650</strain>
    </source>
</reference>
<dbReference type="GO" id="GO:0016791">
    <property type="term" value="F:phosphatase activity"/>
    <property type="evidence" value="ECO:0007669"/>
    <property type="project" value="TreeGrafter"/>
</dbReference>
<dbReference type="Pfam" id="PF00702">
    <property type="entry name" value="Hydrolase"/>
    <property type="match status" value="1"/>
</dbReference>
<dbReference type="RefSeq" id="WP_189681904.1">
    <property type="nucleotide sequence ID" value="NZ_BNCJ01000016.1"/>
</dbReference>
<organism evidence="1 2">
    <name type="scientific">Seohaeicola zhoushanensis</name>
    <dbReference type="NCBI Taxonomy" id="1569283"/>
    <lineage>
        <taxon>Bacteria</taxon>
        <taxon>Pseudomonadati</taxon>
        <taxon>Pseudomonadota</taxon>
        <taxon>Alphaproteobacteria</taxon>
        <taxon>Rhodobacterales</taxon>
        <taxon>Roseobacteraceae</taxon>
        <taxon>Seohaeicola</taxon>
    </lineage>
</organism>
<reference evidence="1" key="2">
    <citation type="submission" date="2020-09" db="EMBL/GenBank/DDBJ databases">
        <authorList>
            <person name="Sun Q."/>
            <person name="Kim S."/>
        </authorList>
    </citation>
    <scope>NUCLEOTIDE SEQUENCE</scope>
    <source>
        <strain evidence="1">KCTC 42650</strain>
    </source>
</reference>
<dbReference type="Proteomes" id="UP000626220">
    <property type="component" value="Unassembled WGS sequence"/>
</dbReference>
<gene>
    <name evidence="1" type="ORF">GCM10017056_40100</name>
</gene>
<name>A0A8J3M993_9RHOB</name>
<dbReference type="AlphaFoldDB" id="A0A8J3M993"/>